<organism evidence="1 2">
    <name type="scientific">Thalassotalea psychrophila</name>
    <dbReference type="NCBI Taxonomy" id="3065647"/>
    <lineage>
        <taxon>Bacteria</taxon>
        <taxon>Pseudomonadati</taxon>
        <taxon>Pseudomonadota</taxon>
        <taxon>Gammaproteobacteria</taxon>
        <taxon>Alteromonadales</taxon>
        <taxon>Colwelliaceae</taxon>
        <taxon>Thalassotalea</taxon>
    </lineage>
</organism>
<name>A0ABY9U0E6_9GAMM</name>
<evidence type="ECO:0000313" key="2">
    <source>
        <dbReference type="Proteomes" id="UP001258994"/>
    </source>
</evidence>
<dbReference type="EMBL" id="CP134145">
    <property type="protein sequence ID" value="WNC73129.1"/>
    <property type="molecule type" value="Genomic_DNA"/>
</dbReference>
<reference evidence="2" key="1">
    <citation type="submission" date="2023-09" db="EMBL/GenBank/DDBJ databases">
        <authorList>
            <person name="Li S."/>
            <person name="Li X."/>
            <person name="Zhang C."/>
            <person name="Zhao Z."/>
        </authorList>
    </citation>
    <scope>NUCLEOTIDE SEQUENCE [LARGE SCALE GENOMIC DNA]</scope>
    <source>
        <strain evidence="2">SQ149</strain>
    </source>
</reference>
<accession>A0ABY9U0E6</accession>
<keyword evidence="2" id="KW-1185">Reference proteome</keyword>
<dbReference type="Pfam" id="PF10707">
    <property type="entry name" value="YrbL-PhoP_reg"/>
    <property type="match status" value="1"/>
</dbReference>
<protein>
    <submittedName>
        <fullName evidence="1">YrbL family protein</fullName>
    </submittedName>
</protein>
<dbReference type="SUPFAM" id="SSF56112">
    <property type="entry name" value="Protein kinase-like (PK-like)"/>
    <property type="match status" value="1"/>
</dbReference>
<dbReference type="InterPro" id="IPR011009">
    <property type="entry name" value="Kinase-like_dom_sf"/>
</dbReference>
<proteinExistence type="predicted"/>
<dbReference type="InterPro" id="IPR019647">
    <property type="entry name" value="PhoP_reg_network_YrbL"/>
</dbReference>
<dbReference type="RefSeq" id="WP_348392241.1">
    <property type="nucleotide sequence ID" value="NZ_CP134145.1"/>
</dbReference>
<sequence>MLIIDKELFVGKGFHRECYQHPQDHTKCLKITFKQPKKGGKKGVAKALKREVDQYKILNKRITDWSMLSNYYGEQETNLGKCSVFELIRDDNGQVSRSLEQYLLEPNLTETELIQIKQCIPLLKAYLIKNNIITQKILARNIVFQRSNTPFLVIIDDIGNSDFLPLANYVKTVGEKKINRIFSRFIKHLKNTYITERSPKKVNEMLRSL</sequence>
<evidence type="ECO:0000313" key="1">
    <source>
        <dbReference type="EMBL" id="WNC73129.1"/>
    </source>
</evidence>
<gene>
    <name evidence="1" type="ORF">RGQ13_03850</name>
</gene>
<dbReference type="Proteomes" id="UP001258994">
    <property type="component" value="Chromosome"/>
</dbReference>